<accession>A0A484GTW6</accession>
<dbReference type="Proteomes" id="UP000295264">
    <property type="component" value="Unassembled WGS sequence"/>
</dbReference>
<name>A0A484GTW6_SOUCH</name>
<comment type="caution">
    <text evidence="1">The sequence shown here is derived from an EMBL/GenBank/DDBJ whole genome shotgun (WGS) entry which is preliminary data.</text>
</comment>
<sequence length="33" mass="3951">MIPATQAGGQCIWFQRIKQEGFSHRFHKHICFF</sequence>
<reference evidence="1 2" key="1">
    <citation type="journal article" date="2018" name="Genomics">
        <title>Molecular footprints of inshore aquatic adaptation in Indo-Pacific humpback dolphin (Sousa chinensis).</title>
        <authorList>
            <person name="Ming Y."/>
            <person name="Jian J."/>
            <person name="Yu F."/>
            <person name="Yu X."/>
            <person name="Wang J."/>
            <person name="Liu W."/>
        </authorList>
    </citation>
    <scope>NUCLEOTIDE SEQUENCE [LARGE SCALE GENOMIC DNA]</scope>
    <source>
        <strain evidence="1">MY-2018</strain>
        <tissue evidence="1">Skin</tissue>
    </source>
</reference>
<dbReference type="AlphaFoldDB" id="A0A484GTW6"/>
<dbReference type="EMBL" id="QWLN02004554">
    <property type="protein sequence ID" value="TEA38989.1"/>
    <property type="molecule type" value="Genomic_DNA"/>
</dbReference>
<organism evidence="1 2">
    <name type="scientific">Sousa chinensis</name>
    <name type="common">Indo-pacific humpbacked dolphin</name>
    <name type="synonym">Steno chinensis</name>
    <dbReference type="NCBI Taxonomy" id="103600"/>
    <lineage>
        <taxon>Eukaryota</taxon>
        <taxon>Metazoa</taxon>
        <taxon>Chordata</taxon>
        <taxon>Craniata</taxon>
        <taxon>Vertebrata</taxon>
        <taxon>Euteleostomi</taxon>
        <taxon>Mammalia</taxon>
        <taxon>Eutheria</taxon>
        <taxon>Laurasiatheria</taxon>
        <taxon>Artiodactyla</taxon>
        <taxon>Whippomorpha</taxon>
        <taxon>Cetacea</taxon>
        <taxon>Odontoceti</taxon>
        <taxon>Delphinidae</taxon>
        <taxon>Sousa</taxon>
    </lineage>
</organism>
<protein>
    <submittedName>
        <fullName evidence="1">Uncharacterized protein</fullName>
    </submittedName>
</protein>
<gene>
    <name evidence="1" type="ORF">DBR06_SOUSAS1710077</name>
</gene>
<keyword evidence="2" id="KW-1185">Reference proteome</keyword>
<evidence type="ECO:0000313" key="2">
    <source>
        <dbReference type="Proteomes" id="UP000295264"/>
    </source>
</evidence>
<evidence type="ECO:0000313" key="1">
    <source>
        <dbReference type="EMBL" id="TEA38989.1"/>
    </source>
</evidence>
<proteinExistence type="predicted"/>